<dbReference type="GO" id="GO:0030951">
    <property type="term" value="P:establishment or maintenance of microtubule cytoskeleton polarity"/>
    <property type="evidence" value="ECO:0007669"/>
    <property type="project" value="InterPro"/>
</dbReference>
<dbReference type="InterPro" id="IPR048491">
    <property type="entry name" value="XMAP215_CLASP_TOG"/>
</dbReference>
<proteinExistence type="predicted"/>
<dbReference type="InterPro" id="IPR011989">
    <property type="entry name" value="ARM-like"/>
</dbReference>
<dbReference type="InterPro" id="IPR034085">
    <property type="entry name" value="TOG"/>
</dbReference>
<dbReference type="GO" id="GO:0046785">
    <property type="term" value="P:microtubule polymerization"/>
    <property type="evidence" value="ECO:0007669"/>
    <property type="project" value="InterPro"/>
</dbReference>
<comment type="subcellular location">
    <subcellularLocation>
        <location evidence="1">Cytoplasm</location>
        <location evidence="1">Cytoskeleton</location>
    </subcellularLocation>
</comment>
<name>A0A433BLN6_9FUNG</name>
<dbReference type="AlphaFoldDB" id="A0A433BLN6"/>
<dbReference type="Pfam" id="PF21041">
    <property type="entry name" value="XMAP215_CLASP_TOG"/>
    <property type="match status" value="2"/>
</dbReference>
<organism evidence="5 6">
    <name type="scientific">Jimgerdemannia flammicorona</name>
    <dbReference type="NCBI Taxonomy" id="994334"/>
    <lineage>
        <taxon>Eukaryota</taxon>
        <taxon>Fungi</taxon>
        <taxon>Fungi incertae sedis</taxon>
        <taxon>Mucoromycota</taxon>
        <taxon>Mucoromycotina</taxon>
        <taxon>Endogonomycetes</taxon>
        <taxon>Endogonales</taxon>
        <taxon>Endogonaceae</taxon>
        <taxon>Jimgerdemannia</taxon>
    </lineage>
</organism>
<dbReference type="OrthoDB" id="205662at2759"/>
<comment type="caution">
    <text evidence="5">The sequence shown here is derived from an EMBL/GenBank/DDBJ whole genome shotgun (WGS) entry which is preliminary data.</text>
</comment>
<dbReference type="SMART" id="SM01349">
    <property type="entry name" value="TOG"/>
    <property type="match status" value="1"/>
</dbReference>
<sequence length="290" mass="32186">MDGATEEEDFSGIPIKERLDHKVLRLRIFLLRSCAINRRSRSIHYLLQVWKARVSAYEELAKKFRLADPADAREFTQYDGCLKKMAVDANAVAQESGLTTLINYVENAPNAARTRETVIPAVVEKCFGSTRAGTKAKALELILMYIEIDVADPVVVSGTACYFYVTSTALWFKPLFEFILPGLDAKQPKLVAQTVLTLKEITVSPKPILKHLAKIFGHVDKNVRTEATALTMEVHRWLGAALSSYLSELKPVQVKELEEGFAKLPADKPVAARLLRSQVAAAVDAEQGND</sequence>
<reference evidence="5 6" key="1">
    <citation type="journal article" date="2018" name="New Phytol.">
        <title>Phylogenomics of Endogonaceae and evolution of mycorrhizas within Mucoromycota.</title>
        <authorList>
            <person name="Chang Y."/>
            <person name="Desiro A."/>
            <person name="Na H."/>
            <person name="Sandor L."/>
            <person name="Lipzen A."/>
            <person name="Clum A."/>
            <person name="Barry K."/>
            <person name="Grigoriev I.V."/>
            <person name="Martin F.M."/>
            <person name="Stajich J.E."/>
            <person name="Smith M.E."/>
            <person name="Bonito G."/>
            <person name="Spatafora J.W."/>
        </authorList>
    </citation>
    <scope>NUCLEOTIDE SEQUENCE [LARGE SCALE GENOMIC DNA]</scope>
    <source>
        <strain evidence="5 6">GMNB39</strain>
    </source>
</reference>
<evidence type="ECO:0000256" key="2">
    <source>
        <dbReference type="ARBA" id="ARBA00022490"/>
    </source>
</evidence>
<dbReference type="PANTHER" id="PTHR12609">
    <property type="entry name" value="MICROTUBULE ASSOCIATED PROTEIN XMAP215"/>
    <property type="match status" value="1"/>
</dbReference>
<evidence type="ECO:0000313" key="6">
    <source>
        <dbReference type="Proteomes" id="UP000268093"/>
    </source>
</evidence>
<feature type="domain" description="TOG" evidence="4">
    <location>
        <begin position="29"/>
        <end position="270"/>
    </location>
</feature>
<evidence type="ECO:0000256" key="1">
    <source>
        <dbReference type="ARBA" id="ARBA00004245"/>
    </source>
</evidence>
<dbReference type="SUPFAM" id="SSF48371">
    <property type="entry name" value="ARM repeat"/>
    <property type="match status" value="1"/>
</dbReference>
<dbReference type="InterPro" id="IPR016024">
    <property type="entry name" value="ARM-type_fold"/>
</dbReference>
<gene>
    <name evidence="5" type="ORF">BC936DRAFT_138746</name>
</gene>
<dbReference type="GO" id="GO:0051010">
    <property type="term" value="F:microtubule plus-end binding"/>
    <property type="evidence" value="ECO:0007669"/>
    <property type="project" value="InterPro"/>
</dbReference>
<dbReference type="Gene3D" id="1.25.10.10">
    <property type="entry name" value="Leucine-rich Repeat Variant"/>
    <property type="match status" value="1"/>
</dbReference>
<dbReference type="GO" id="GO:0007051">
    <property type="term" value="P:spindle organization"/>
    <property type="evidence" value="ECO:0007669"/>
    <property type="project" value="InterPro"/>
</dbReference>
<evidence type="ECO:0000256" key="3">
    <source>
        <dbReference type="ARBA" id="ARBA00023212"/>
    </source>
</evidence>
<dbReference type="Proteomes" id="UP000268093">
    <property type="component" value="Unassembled WGS sequence"/>
</dbReference>
<keyword evidence="2" id="KW-0963">Cytoplasm</keyword>
<dbReference type="GO" id="GO:0061863">
    <property type="term" value="F:microtubule plus end polymerase"/>
    <property type="evidence" value="ECO:0007669"/>
    <property type="project" value="InterPro"/>
</dbReference>
<accession>A0A433BLN6</accession>
<dbReference type="GO" id="GO:0005856">
    <property type="term" value="C:cytoskeleton"/>
    <property type="evidence" value="ECO:0007669"/>
    <property type="project" value="UniProtKB-SubCell"/>
</dbReference>
<protein>
    <recommendedName>
        <fullName evidence="4">TOG domain-containing protein</fullName>
    </recommendedName>
</protein>
<keyword evidence="3" id="KW-0206">Cytoskeleton</keyword>
<evidence type="ECO:0000313" key="5">
    <source>
        <dbReference type="EMBL" id="RUP27265.1"/>
    </source>
</evidence>
<evidence type="ECO:0000259" key="4">
    <source>
        <dbReference type="SMART" id="SM01349"/>
    </source>
</evidence>
<keyword evidence="6" id="KW-1185">Reference proteome</keyword>
<dbReference type="EMBL" id="RBNI01013666">
    <property type="protein sequence ID" value="RUP27265.1"/>
    <property type="molecule type" value="Genomic_DNA"/>
</dbReference>
<dbReference type="InterPro" id="IPR045110">
    <property type="entry name" value="XMAP215"/>
</dbReference>